<dbReference type="STRING" id="1121100.GCA_000428105_00062"/>
<dbReference type="Pfam" id="PF14056">
    <property type="entry name" value="DUF4250"/>
    <property type="match status" value="1"/>
</dbReference>
<dbReference type="eggNOG" id="ENOG50339TV">
    <property type="taxonomic scope" value="Bacteria"/>
</dbReference>
<keyword evidence="1" id="KW-0472">Membrane</keyword>
<evidence type="ECO:0000256" key="1">
    <source>
        <dbReference type="SAM" id="Phobius"/>
    </source>
</evidence>
<gene>
    <name evidence="2" type="ORF">JCM6294_72</name>
</gene>
<dbReference type="EMBL" id="BAIR01000001">
    <property type="protein sequence ID" value="GAE17340.1"/>
    <property type="molecule type" value="Genomic_DNA"/>
</dbReference>
<keyword evidence="1" id="KW-1133">Transmembrane helix</keyword>
<reference evidence="3" key="1">
    <citation type="journal article" date="2014" name="Genome">
        <title>Draft Genome Sequences of Three Strains of Bacteroides pyogenes Isolated from a Cat and Swine.</title>
        <authorList>
            <person name="Sakamoto M."/>
            <person name="Oshima K."/>
            <person name="Suda W."/>
            <person name="Kitamura K."/>
            <person name="Iida T."/>
            <person name="Hattori M."/>
            <person name="Ohkuma M."/>
        </authorList>
    </citation>
    <scope>NUCLEOTIDE SEQUENCE [LARGE SCALE GENOMIC DNA]</scope>
    <source>
        <strain evidence="3">JCM 6294</strain>
    </source>
</reference>
<sequence length="94" mass="11326">MSKKYGKKIFRKRKKTSRRADIRGIIVLLQQNYLFVMELPKDPMMLFSVINMKLRDCYSSLDELCEDMNVDREDIVSRLKNVGFEYSAEYNKFW</sequence>
<dbReference type="InterPro" id="IPR025346">
    <property type="entry name" value="DUF4250"/>
</dbReference>
<name>W4PC79_9BACE</name>
<keyword evidence="1" id="KW-0812">Transmembrane</keyword>
<dbReference type="AlphaFoldDB" id="W4PC79"/>
<accession>W4PC79</accession>
<evidence type="ECO:0000313" key="2">
    <source>
        <dbReference type="EMBL" id="GAE17340.1"/>
    </source>
</evidence>
<feature type="transmembrane region" description="Helical" evidence="1">
    <location>
        <begin position="20"/>
        <end position="37"/>
    </location>
</feature>
<evidence type="ECO:0008006" key="4">
    <source>
        <dbReference type="Google" id="ProtNLM"/>
    </source>
</evidence>
<proteinExistence type="predicted"/>
<comment type="caution">
    <text evidence="2">The sequence shown here is derived from an EMBL/GenBank/DDBJ whole genome shotgun (WGS) entry which is preliminary data.</text>
</comment>
<dbReference type="Proteomes" id="UP000018842">
    <property type="component" value="Unassembled WGS sequence"/>
</dbReference>
<evidence type="ECO:0000313" key="3">
    <source>
        <dbReference type="Proteomes" id="UP000018842"/>
    </source>
</evidence>
<protein>
    <recommendedName>
        <fullName evidence="4">DUF4250 domain-containing protein</fullName>
    </recommendedName>
</protein>
<organism evidence="2 3">
    <name type="scientific">Bacteroides pyogenes DSM 20611 = JCM 6294</name>
    <dbReference type="NCBI Taxonomy" id="1121100"/>
    <lineage>
        <taxon>Bacteria</taxon>
        <taxon>Pseudomonadati</taxon>
        <taxon>Bacteroidota</taxon>
        <taxon>Bacteroidia</taxon>
        <taxon>Bacteroidales</taxon>
        <taxon>Bacteroidaceae</taxon>
        <taxon>Bacteroides</taxon>
    </lineage>
</organism>